<organism evidence="1 2">
    <name type="scientific">Perkinsus olseni</name>
    <name type="common">Perkinsus atlanticus</name>
    <dbReference type="NCBI Taxonomy" id="32597"/>
    <lineage>
        <taxon>Eukaryota</taxon>
        <taxon>Sar</taxon>
        <taxon>Alveolata</taxon>
        <taxon>Perkinsozoa</taxon>
        <taxon>Perkinsea</taxon>
        <taxon>Perkinsida</taxon>
        <taxon>Perkinsidae</taxon>
        <taxon>Perkinsus</taxon>
    </lineage>
</organism>
<sequence length="109" mass="11698">MSAALRGTQQQASSFTTGTQFYCTSDTPQSGLIGASPSVIIEAWESYLSFHLQQRLVASQKTMVKKEMYSMLLLQTLSRAATSSTGISGFRGVSGAPISVTGKRRAPFL</sequence>
<protein>
    <submittedName>
        <fullName evidence="1">Uncharacterized protein</fullName>
    </submittedName>
</protein>
<comment type="caution">
    <text evidence="1">The sequence shown here is derived from an EMBL/GenBank/DDBJ whole genome shotgun (WGS) entry which is preliminary data.</text>
</comment>
<keyword evidence="2" id="KW-1185">Reference proteome</keyword>
<evidence type="ECO:0000313" key="1">
    <source>
        <dbReference type="EMBL" id="KAF4713664.1"/>
    </source>
</evidence>
<dbReference type="AlphaFoldDB" id="A0A7J6QZ15"/>
<evidence type="ECO:0000313" key="2">
    <source>
        <dbReference type="Proteomes" id="UP000553632"/>
    </source>
</evidence>
<accession>A0A7J6QZ15</accession>
<reference evidence="1 2" key="1">
    <citation type="submission" date="2020-04" db="EMBL/GenBank/DDBJ databases">
        <title>Perkinsus olseni comparative genomics.</title>
        <authorList>
            <person name="Bogema D.R."/>
        </authorList>
    </citation>
    <scope>NUCLEOTIDE SEQUENCE [LARGE SCALE GENOMIC DNA]</scope>
    <source>
        <strain evidence="1 2">ATCC PRA-207</strain>
    </source>
</reference>
<dbReference type="Proteomes" id="UP000553632">
    <property type="component" value="Unassembled WGS sequence"/>
</dbReference>
<name>A0A7J6QZ15_PEROL</name>
<dbReference type="EMBL" id="JABANO010029362">
    <property type="protein sequence ID" value="KAF4713664.1"/>
    <property type="molecule type" value="Genomic_DNA"/>
</dbReference>
<proteinExistence type="predicted"/>
<gene>
    <name evidence="1" type="ORF">FOZ63_032822</name>
</gene>